<feature type="transmembrane region" description="Helical" evidence="1">
    <location>
        <begin position="253"/>
        <end position="275"/>
    </location>
</feature>
<keyword evidence="1" id="KW-1133">Transmembrane helix</keyword>
<keyword evidence="3" id="KW-1185">Reference proteome</keyword>
<dbReference type="VEuPathDB" id="FungiDB:VP01_171g1"/>
<accession>A0A0L6VFG1</accession>
<evidence type="ECO:0000313" key="2">
    <source>
        <dbReference type="EMBL" id="KNZ59488.1"/>
    </source>
</evidence>
<reference evidence="2 3" key="1">
    <citation type="submission" date="2015-08" db="EMBL/GenBank/DDBJ databases">
        <title>Next Generation Sequencing and Analysis of the Genome of Puccinia sorghi L Schw, the Causal Agent of Maize Common Rust.</title>
        <authorList>
            <person name="Rochi L."/>
            <person name="Burguener G."/>
            <person name="Darino M."/>
            <person name="Turjanski A."/>
            <person name="Kreff E."/>
            <person name="Dieguez M.J."/>
            <person name="Sacco F."/>
        </authorList>
    </citation>
    <scope>NUCLEOTIDE SEQUENCE [LARGE SCALE GENOMIC DNA]</scope>
    <source>
        <strain evidence="2 3">RO10H11247</strain>
    </source>
</reference>
<dbReference type="AlphaFoldDB" id="A0A0L6VFG1"/>
<comment type="caution">
    <text evidence="2">The sequence shown here is derived from an EMBL/GenBank/DDBJ whole genome shotgun (WGS) entry which is preliminary data.</text>
</comment>
<evidence type="ECO:0000256" key="1">
    <source>
        <dbReference type="SAM" id="Phobius"/>
    </source>
</evidence>
<dbReference type="EMBL" id="LAVV01006526">
    <property type="protein sequence ID" value="KNZ59488.1"/>
    <property type="molecule type" value="Genomic_DNA"/>
</dbReference>
<sequence>MKNAARQDPLAKTSHPRFCRLSKKPEELSFKIVPKRLPIEFYSSWCRVWGLYNAGYSRGGRDMVNGFLAGVGGYQFCFNLFFLFLFSCINKSGEWLLDHSLWYFELYDYMECKKTKIHEFPAFVDDSMVAGLLSNVLDWVGAMRKKELTRLPPLAPALPSSPMGKLYWQSIKINYHSSSMRLKRRQLNFSPSRLMPRLIEYSVLLRVELRKWRTIWNIERVRNKIWWNERREISRQNLNTPRYLMSNAELENIFLSAIISSVGISVTIISFFLFMSQSSFILMSRCLVFEFEPKKISFHNRSWLKVSFILLQDQSFKFLSLILFQDQGLKSLLVEIL</sequence>
<dbReference type="Proteomes" id="UP000037035">
    <property type="component" value="Unassembled WGS sequence"/>
</dbReference>
<protein>
    <submittedName>
        <fullName evidence="2">Uncharacterized protein</fullName>
    </submittedName>
</protein>
<organism evidence="2 3">
    <name type="scientific">Puccinia sorghi</name>
    <dbReference type="NCBI Taxonomy" id="27349"/>
    <lineage>
        <taxon>Eukaryota</taxon>
        <taxon>Fungi</taxon>
        <taxon>Dikarya</taxon>
        <taxon>Basidiomycota</taxon>
        <taxon>Pucciniomycotina</taxon>
        <taxon>Pucciniomycetes</taxon>
        <taxon>Pucciniales</taxon>
        <taxon>Pucciniaceae</taxon>
        <taxon>Puccinia</taxon>
    </lineage>
</organism>
<evidence type="ECO:0000313" key="3">
    <source>
        <dbReference type="Proteomes" id="UP000037035"/>
    </source>
</evidence>
<name>A0A0L6VFG1_9BASI</name>
<proteinExistence type="predicted"/>
<keyword evidence="1" id="KW-0472">Membrane</keyword>
<gene>
    <name evidence="2" type="ORF">VP01_171g1</name>
</gene>
<feature type="transmembrane region" description="Helical" evidence="1">
    <location>
        <begin position="66"/>
        <end position="86"/>
    </location>
</feature>
<keyword evidence="1" id="KW-0812">Transmembrane</keyword>